<organism evidence="2 3">
    <name type="scientific">Ramlibacter monticola</name>
    <dbReference type="NCBI Taxonomy" id="1926872"/>
    <lineage>
        <taxon>Bacteria</taxon>
        <taxon>Pseudomonadati</taxon>
        <taxon>Pseudomonadota</taxon>
        <taxon>Betaproteobacteria</taxon>
        <taxon>Burkholderiales</taxon>
        <taxon>Comamonadaceae</taxon>
        <taxon>Ramlibacter</taxon>
    </lineage>
</organism>
<dbReference type="SUPFAM" id="SSF159894">
    <property type="entry name" value="YgaC/TfoX-N like"/>
    <property type="match status" value="1"/>
</dbReference>
<evidence type="ECO:0000313" key="2">
    <source>
        <dbReference type="EMBL" id="MBL0393667.1"/>
    </source>
</evidence>
<dbReference type="InterPro" id="IPR047525">
    <property type="entry name" value="TfoX-like"/>
</dbReference>
<sequence>MAAKDEFANYCGELLSGLGAVRVKRMFGGHGIYVDDLFVAIVVGETLYLKADAETTPRFEAAGCAPFAYEAKGRRVSMAYRAAPAEAMDSPALMRPWAALALQAALRARK</sequence>
<evidence type="ECO:0000259" key="1">
    <source>
        <dbReference type="Pfam" id="PF04993"/>
    </source>
</evidence>
<keyword evidence="3" id="KW-1185">Reference proteome</keyword>
<dbReference type="Proteomes" id="UP000599109">
    <property type="component" value="Unassembled WGS sequence"/>
</dbReference>
<evidence type="ECO:0000313" key="3">
    <source>
        <dbReference type="Proteomes" id="UP000599109"/>
    </source>
</evidence>
<name>A0A936Z4V5_9BURK</name>
<dbReference type="EMBL" id="JAEQNE010000006">
    <property type="protein sequence ID" value="MBL0393667.1"/>
    <property type="molecule type" value="Genomic_DNA"/>
</dbReference>
<dbReference type="PANTHER" id="PTHR36121:SF1">
    <property type="entry name" value="PROTEIN SXY"/>
    <property type="match status" value="1"/>
</dbReference>
<comment type="caution">
    <text evidence="2">The sequence shown here is derived from an EMBL/GenBank/DDBJ whole genome shotgun (WGS) entry which is preliminary data.</text>
</comment>
<protein>
    <submittedName>
        <fullName evidence="2">TfoX/Sxy family protein</fullName>
    </submittedName>
</protein>
<dbReference type="AlphaFoldDB" id="A0A936Z4V5"/>
<reference evidence="2 3" key="1">
    <citation type="journal article" date="2017" name="Int. J. Syst. Evol. Microbiol.">
        <title>Ramlibacter monticola sp. nov., isolated from forest soil.</title>
        <authorList>
            <person name="Chaudhary D.K."/>
            <person name="Kim J."/>
        </authorList>
    </citation>
    <scope>NUCLEOTIDE SEQUENCE [LARGE SCALE GENOMIC DNA]</scope>
    <source>
        <strain evidence="2 3">KACC 19175</strain>
    </source>
</reference>
<feature type="domain" description="TfoX N-terminal" evidence="1">
    <location>
        <begin position="13"/>
        <end position="105"/>
    </location>
</feature>
<dbReference type="PANTHER" id="PTHR36121">
    <property type="entry name" value="PROTEIN SXY"/>
    <property type="match status" value="1"/>
</dbReference>
<dbReference type="Gene3D" id="3.30.1460.30">
    <property type="entry name" value="YgaC/TfoX-N like chaperone"/>
    <property type="match status" value="1"/>
</dbReference>
<dbReference type="RefSeq" id="WP_201676342.1">
    <property type="nucleotide sequence ID" value="NZ_JAEQNE010000006.1"/>
</dbReference>
<accession>A0A936Z4V5</accession>
<gene>
    <name evidence="2" type="ORF">JJ685_21200</name>
</gene>
<dbReference type="InterPro" id="IPR007076">
    <property type="entry name" value="TfoX_N"/>
</dbReference>
<dbReference type="Pfam" id="PF04993">
    <property type="entry name" value="TfoX_N"/>
    <property type="match status" value="1"/>
</dbReference>
<proteinExistence type="predicted"/>